<sequence length="546" mass="61250">METWGMVIVVLLQAAYISGTAVESTIPTTLDGPFSPVTVALGDEEFRGNAVDLPDTDPRVVRRVKGFEPEQISVSLSAAADSVWISWVTGDFQMGPNVQPLDPSSVSSIVYYGRLRDQLTLVATGNSLVYSQIYPFKDMLNYTSGIIHHVPLAGLEPGTRYFYRCGDPLIPAMSATHEFRTMPKLGPKSYPKRIAIVGDLGLTYNTTSTVDHMKSNEPDLILLLGDITYANLYLTNGTGSDCYSCSFPKTPIHETYQPRWDHWARFMEPIVSEIPIMVVEGNHEIEEQVENKTFEAYQSRFAFPAKESRSSSAFYYSFNAGGIHFVMLGAYISYKKSGKQYKWLQRDLAAVDRTVTPWLIATWHPPWYSTYASHFREAECMMVEMEELLYSYGVDIVFCGHVHAYERSNRVYNYTLDPCAPVHIVVGDGGNREKMAVAAADEPGHCPDPLTTPDGMGGFCAFNFTSGPAAGKFCWESQPEYSAYRESSFGHGILEVKNETHALWTWHRNQDSYNSIGDQIYIVREPHKCSIQPALAAEMNPLFRDY</sequence>
<protein>
    <recommendedName>
        <fullName evidence="5">Purple acid phosphatase</fullName>
        <ecNumber evidence="5">3.1.3.2</ecNumber>
    </recommendedName>
</protein>
<proteinExistence type="inferred from homology"/>
<dbReference type="Proteomes" id="UP000636800">
    <property type="component" value="Chromosome 10"/>
</dbReference>
<feature type="signal peptide" evidence="5">
    <location>
        <begin position="1"/>
        <end position="21"/>
    </location>
</feature>
<dbReference type="Proteomes" id="UP000639772">
    <property type="component" value="Chromosome 10"/>
</dbReference>
<dbReference type="InterPro" id="IPR039331">
    <property type="entry name" value="PAPs-like"/>
</dbReference>
<dbReference type="InterPro" id="IPR015914">
    <property type="entry name" value="PAPs_N"/>
</dbReference>
<dbReference type="SUPFAM" id="SSF56300">
    <property type="entry name" value="Metallo-dependent phosphatases"/>
    <property type="match status" value="1"/>
</dbReference>
<evidence type="ECO:0000256" key="1">
    <source>
        <dbReference type="ARBA" id="ARBA00008723"/>
    </source>
</evidence>
<feature type="chain" id="PRO_5034202828" description="Purple acid phosphatase" evidence="5">
    <location>
        <begin position="22"/>
        <end position="546"/>
    </location>
</feature>
<feature type="domain" description="Purple acid phosphatase N-terminal" evidence="8">
    <location>
        <begin position="69"/>
        <end position="181"/>
    </location>
</feature>
<dbReference type="GO" id="GO:0046872">
    <property type="term" value="F:metal ion binding"/>
    <property type="evidence" value="ECO:0007669"/>
    <property type="project" value="InterPro"/>
</dbReference>
<dbReference type="GO" id="GO:0003993">
    <property type="term" value="F:acid phosphatase activity"/>
    <property type="evidence" value="ECO:0007669"/>
    <property type="project" value="UniProtKB-EC"/>
</dbReference>
<comment type="similarity">
    <text evidence="1 5">Belongs to the metallophosphoesterase superfamily. Purple acid phosphatase family.</text>
</comment>
<reference evidence="11 12" key="1">
    <citation type="journal article" date="2020" name="Nat. Food">
        <title>A phased Vanilla planifolia genome enables genetic improvement of flavour and production.</title>
        <authorList>
            <person name="Hasing T."/>
            <person name="Tang H."/>
            <person name="Brym M."/>
            <person name="Khazi F."/>
            <person name="Huang T."/>
            <person name="Chambers A.H."/>
        </authorList>
    </citation>
    <scope>NUCLEOTIDE SEQUENCE [LARGE SCALE GENOMIC DNA]</scope>
    <source>
        <tissue evidence="10">Leaf</tissue>
    </source>
</reference>
<evidence type="ECO:0000256" key="3">
    <source>
        <dbReference type="ARBA" id="ARBA00022801"/>
    </source>
</evidence>
<keyword evidence="2 5" id="KW-0732">Signal</keyword>
<accession>A0A835Q6D3</accession>
<dbReference type="InterPro" id="IPR008963">
    <property type="entry name" value="Purple_acid_Pase-like_N"/>
</dbReference>
<evidence type="ECO:0000259" key="7">
    <source>
        <dbReference type="Pfam" id="PF14008"/>
    </source>
</evidence>
<keyword evidence="3 5" id="KW-0378">Hydrolase</keyword>
<dbReference type="InterPro" id="IPR029052">
    <property type="entry name" value="Metallo-depent_PP-like"/>
</dbReference>
<keyword evidence="11" id="KW-1185">Reference proteome</keyword>
<dbReference type="InterPro" id="IPR041792">
    <property type="entry name" value="MPP_PAP"/>
</dbReference>
<evidence type="ECO:0000256" key="2">
    <source>
        <dbReference type="ARBA" id="ARBA00022729"/>
    </source>
</evidence>
<comment type="catalytic activity">
    <reaction evidence="5">
        <text>a phosphate monoester + H2O = an alcohol + phosphate</text>
        <dbReference type="Rhea" id="RHEA:15017"/>
        <dbReference type="ChEBI" id="CHEBI:15377"/>
        <dbReference type="ChEBI" id="CHEBI:30879"/>
        <dbReference type="ChEBI" id="CHEBI:43474"/>
        <dbReference type="ChEBI" id="CHEBI:67140"/>
        <dbReference type="EC" id="3.1.3.2"/>
    </reaction>
</comment>
<comment type="caution">
    <text evidence="10">The sequence shown here is derived from an EMBL/GenBank/DDBJ whole genome shotgun (WGS) entry which is preliminary data.</text>
</comment>
<evidence type="ECO:0000313" key="11">
    <source>
        <dbReference type="Proteomes" id="UP000636800"/>
    </source>
</evidence>
<dbReference type="SUPFAM" id="SSF49363">
    <property type="entry name" value="Purple acid phosphatase, N-terminal domain"/>
    <property type="match status" value="1"/>
</dbReference>
<feature type="domain" description="Calcineurin-like phosphoesterase" evidence="6">
    <location>
        <begin position="193"/>
        <end position="405"/>
    </location>
</feature>
<dbReference type="InterPro" id="IPR004843">
    <property type="entry name" value="Calcineurin-like_PHP"/>
</dbReference>
<feature type="domain" description="Purple acid phosphatase C-terminal" evidence="7">
    <location>
        <begin position="472"/>
        <end position="518"/>
    </location>
</feature>
<dbReference type="EMBL" id="JADCNM010000010">
    <property type="protein sequence ID" value="KAG0465598.1"/>
    <property type="molecule type" value="Genomic_DNA"/>
</dbReference>
<organism evidence="10 12">
    <name type="scientific">Vanilla planifolia</name>
    <name type="common">Vanilla</name>
    <dbReference type="NCBI Taxonomy" id="51239"/>
    <lineage>
        <taxon>Eukaryota</taxon>
        <taxon>Viridiplantae</taxon>
        <taxon>Streptophyta</taxon>
        <taxon>Embryophyta</taxon>
        <taxon>Tracheophyta</taxon>
        <taxon>Spermatophyta</taxon>
        <taxon>Magnoliopsida</taxon>
        <taxon>Liliopsida</taxon>
        <taxon>Asparagales</taxon>
        <taxon>Orchidaceae</taxon>
        <taxon>Vanilloideae</taxon>
        <taxon>Vanilleae</taxon>
        <taxon>Vanilla</taxon>
    </lineage>
</organism>
<evidence type="ECO:0000256" key="4">
    <source>
        <dbReference type="ARBA" id="ARBA00023180"/>
    </source>
</evidence>
<dbReference type="Gene3D" id="3.60.21.10">
    <property type="match status" value="2"/>
</dbReference>
<name>A0A835Q6D3_VANPL</name>
<dbReference type="PANTHER" id="PTHR22953">
    <property type="entry name" value="ACID PHOSPHATASE RELATED"/>
    <property type="match status" value="1"/>
</dbReference>
<dbReference type="Pfam" id="PF14008">
    <property type="entry name" value="Metallophos_C"/>
    <property type="match status" value="1"/>
</dbReference>
<evidence type="ECO:0000259" key="6">
    <source>
        <dbReference type="Pfam" id="PF00149"/>
    </source>
</evidence>
<evidence type="ECO:0000313" key="12">
    <source>
        <dbReference type="Proteomes" id="UP000639772"/>
    </source>
</evidence>
<dbReference type="EC" id="3.1.3.2" evidence="5"/>
<evidence type="ECO:0000259" key="8">
    <source>
        <dbReference type="Pfam" id="PF16656"/>
    </source>
</evidence>
<evidence type="ECO:0000256" key="5">
    <source>
        <dbReference type="RuleBase" id="RU361203"/>
    </source>
</evidence>
<dbReference type="AlphaFoldDB" id="A0A835Q6D3"/>
<evidence type="ECO:0000313" key="9">
    <source>
        <dbReference type="EMBL" id="KAG0464150.1"/>
    </source>
</evidence>
<dbReference type="Gene3D" id="2.60.40.380">
    <property type="entry name" value="Purple acid phosphatase-like, N-terminal"/>
    <property type="match status" value="1"/>
</dbReference>
<dbReference type="InterPro" id="IPR025733">
    <property type="entry name" value="PAPs_C"/>
</dbReference>
<evidence type="ECO:0000313" key="10">
    <source>
        <dbReference type="EMBL" id="KAG0465598.1"/>
    </source>
</evidence>
<dbReference type="CDD" id="cd00839">
    <property type="entry name" value="MPP_PAPs"/>
    <property type="match status" value="1"/>
</dbReference>
<keyword evidence="4" id="KW-0325">Glycoprotein</keyword>
<dbReference type="EMBL" id="JADCNL010000010">
    <property type="protein sequence ID" value="KAG0464150.1"/>
    <property type="molecule type" value="Genomic_DNA"/>
</dbReference>
<dbReference type="Pfam" id="PF16656">
    <property type="entry name" value="Pur_ac_phosph_N"/>
    <property type="match status" value="1"/>
</dbReference>
<dbReference type="OrthoDB" id="45007at2759"/>
<gene>
    <name evidence="10" type="ORF">HPP92_019762</name>
    <name evidence="9" type="ORF">HPP92_020219</name>
</gene>
<dbReference type="PANTHER" id="PTHR22953:SF15">
    <property type="entry name" value="PURPLE ACID PHOSPHATASE 13"/>
    <property type="match status" value="1"/>
</dbReference>
<dbReference type="Pfam" id="PF00149">
    <property type="entry name" value="Metallophos"/>
    <property type="match status" value="1"/>
</dbReference>